<sequence length="65" mass="7405">MVSNVSSNISINYPFRLHFNILVSSQRPNRLDMLLAQCTTIISPGSQVYHINICLIYLSPNEPRN</sequence>
<organism evidence="1">
    <name type="scientific">viral metagenome</name>
    <dbReference type="NCBI Taxonomy" id="1070528"/>
    <lineage>
        <taxon>unclassified sequences</taxon>
        <taxon>metagenomes</taxon>
        <taxon>organismal metagenomes</taxon>
    </lineage>
</organism>
<dbReference type="AlphaFoldDB" id="A0A6C0BKS1"/>
<reference evidence="1" key="1">
    <citation type="journal article" date="2020" name="Nature">
        <title>Giant virus diversity and host interactions through global metagenomics.</title>
        <authorList>
            <person name="Schulz F."/>
            <person name="Roux S."/>
            <person name="Paez-Espino D."/>
            <person name="Jungbluth S."/>
            <person name="Walsh D.A."/>
            <person name="Denef V.J."/>
            <person name="McMahon K.D."/>
            <person name="Konstantinidis K.T."/>
            <person name="Eloe-Fadrosh E.A."/>
            <person name="Kyrpides N.C."/>
            <person name="Woyke T."/>
        </authorList>
    </citation>
    <scope>NUCLEOTIDE SEQUENCE</scope>
    <source>
        <strain evidence="1">GVMAG-M-3300017651-5</strain>
    </source>
</reference>
<protein>
    <submittedName>
        <fullName evidence="1">Uncharacterized protein</fullName>
    </submittedName>
</protein>
<evidence type="ECO:0000313" key="1">
    <source>
        <dbReference type="EMBL" id="QHS92965.1"/>
    </source>
</evidence>
<proteinExistence type="predicted"/>
<name>A0A6C0BKS1_9ZZZZ</name>
<accession>A0A6C0BKS1</accession>
<dbReference type="EMBL" id="MN739194">
    <property type="protein sequence ID" value="QHS92965.1"/>
    <property type="molecule type" value="Genomic_DNA"/>
</dbReference>